<evidence type="ECO:0000256" key="4">
    <source>
        <dbReference type="ARBA" id="ARBA00022723"/>
    </source>
</evidence>
<reference evidence="12" key="1">
    <citation type="submission" date="2019-08" db="EMBL/GenBank/DDBJ databases">
        <title>The genome of the North American firefly Photinus pyralis.</title>
        <authorList>
            <consortium name="Photinus pyralis genome working group"/>
            <person name="Fallon T.R."/>
            <person name="Sander Lower S.E."/>
            <person name="Weng J.-K."/>
        </authorList>
    </citation>
    <scope>NUCLEOTIDE SEQUENCE</scope>
    <source>
        <strain evidence="12">TRF0915ILg1</strain>
        <tissue evidence="12">Whole body</tissue>
    </source>
</reference>
<evidence type="ECO:0000313" key="12">
    <source>
        <dbReference type="EMBL" id="KAF2900934.1"/>
    </source>
</evidence>
<protein>
    <recommendedName>
        <fullName evidence="3">Vacuolar protein sorting-associated protein 18 homolog</fullName>
    </recommendedName>
</protein>
<comment type="caution">
    <text evidence="12">The sequence shown here is derived from an EMBL/GenBank/DDBJ whole genome shotgun (WGS) entry which is preliminary data.</text>
</comment>
<evidence type="ECO:0000256" key="9">
    <source>
        <dbReference type="SAM" id="Coils"/>
    </source>
</evidence>
<evidence type="ECO:0000256" key="6">
    <source>
        <dbReference type="ARBA" id="ARBA00022833"/>
    </source>
</evidence>
<evidence type="ECO:0000256" key="7">
    <source>
        <dbReference type="ARBA" id="ARBA00023136"/>
    </source>
</evidence>
<name>A0A8K0DAV4_IGNLU</name>
<dbReference type="EMBL" id="VTPC01001942">
    <property type="protein sequence ID" value="KAF2900934.1"/>
    <property type="molecule type" value="Genomic_DNA"/>
</dbReference>
<feature type="coiled-coil region" evidence="9">
    <location>
        <begin position="813"/>
        <end position="854"/>
    </location>
</feature>
<dbReference type="InterPro" id="IPR007810">
    <property type="entry name" value="Pep3/Vps18_beta-prop"/>
</dbReference>
<dbReference type="GO" id="GO:0048284">
    <property type="term" value="P:organelle fusion"/>
    <property type="evidence" value="ECO:0007669"/>
    <property type="project" value="TreeGrafter"/>
</dbReference>
<dbReference type="Pfam" id="PF05131">
    <property type="entry name" value="Pep3_Vps18"/>
    <property type="match status" value="1"/>
</dbReference>
<dbReference type="GO" id="GO:0030674">
    <property type="term" value="F:protein-macromolecule adaptor activity"/>
    <property type="evidence" value="ECO:0007669"/>
    <property type="project" value="TreeGrafter"/>
</dbReference>
<evidence type="ECO:0000256" key="3">
    <source>
        <dbReference type="ARBA" id="ARBA00017338"/>
    </source>
</evidence>
<sequence length="979" mass="113622">MAGMFDQFEQAAQKSKNNNTWNPLGFIHMKLEQEAPIFSKTKMNFSPSDKITHVAISNKYLVVAMANSMLFRMNLQQPDQQDEISLSKFTSSCRLTNLFLDPTGNHLLISFSPRTPEATPELVYLSRKSNKLRPTTKFRGHDFTEVGWNHSNESESSTGPILLGTSKGLIFETEIVLEGDKFFTSGFSSSLEQYWRQVFDIGKGTNTPITGIEFYRIPNTEKYFIFVTTPIRLYYFNGRANPDEKPLLQQVFTKYLNVPEKDTYEEVRSNLRYSRLRFWSENLVYPQAFGWLIEKGITYGEIDPATQEDIKAIKKTSQTIPYPKPLYEDYSVLQKPPFACVLTEFHVLLAYTDTIKGVSLLNKEVVYEDNYNEAFGRLVNIIKDTMTGTIWAVTENAVFRFKVIKEERNVWQIYCENKKFELAKKYSRDNPVHYNHVLIKEADMLFDKGEYLVSAQRYAETHSSFEEVCLKFIQVDQQDALKTFLRRKLETLTPQEKTQTTLIVIWVVELYLNQLEEMRITKKEQSAKYFELQKEFQAFLALPQVSENVKANKSTIYDLMASHGDKMNSIQLTIVHKDFEQLIRQHIYKNSFHEALDVLKSQNNKELFYQFAPILIQEIPKYTVKALIDQGSNLVPVKLLPALVSCDGELHSKEVIKYLEYCVDRLKSNEKAIHNLLVSLYAKYEPEKLMAYLDRQGQDIMMVNYNVHFALRLCQEYNLTQACVQLSALLGLWESAVDLALTINVDLAKQYANMPPQNDFELRKKLWLKIAQHVVSGKDNIEQAMEFLRSCELLKIEDILPFFSDFVTIDHFKDAICNSLKEYNQHIQDLKDEMEEATQSAELVRKEIQSFRNRYTFISTSDICEICNLTLIIRPFYLFPCNHKFHNECLLKELSPMLGPAKKNKLADLQRQQKILNTQMNPDTISTGSSGISARDAVKADIDNIIASECLYCGENMIRNIDMPFIDEKEYDRIMKEWE</sequence>
<dbReference type="Pfam" id="PF26148">
    <property type="entry name" value="VPS18_RING_C"/>
    <property type="match status" value="1"/>
</dbReference>
<evidence type="ECO:0000256" key="2">
    <source>
        <dbReference type="ARBA" id="ARBA00010454"/>
    </source>
</evidence>
<dbReference type="InterPro" id="IPR000547">
    <property type="entry name" value="Clathrin_H-chain/VPS_repeat"/>
</dbReference>
<dbReference type="GO" id="GO:0030897">
    <property type="term" value="C:HOPS complex"/>
    <property type="evidence" value="ECO:0007669"/>
    <property type="project" value="TreeGrafter"/>
</dbReference>
<accession>A0A8K0DAV4</accession>
<dbReference type="GO" id="GO:0006886">
    <property type="term" value="P:intracellular protein transport"/>
    <property type="evidence" value="ECO:0007669"/>
    <property type="project" value="UniProtKB-UniRule"/>
</dbReference>
<keyword evidence="9" id="KW-0175">Coiled coil</keyword>
<dbReference type="GO" id="GO:0007032">
    <property type="term" value="P:endosome organization"/>
    <property type="evidence" value="ECO:0007669"/>
    <property type="project" value="TreeGrafter"/>
</dbReference>
<dbReference type="PANTHER" id="PTHR23323">
    <property type="entry name" value="VACUOLAR PROTEIN SORTING-ASSOCIATED PROTEIN"/>
    <property type="match status" value="1"/>
</dbReference>
<evidence type="ECO:0000256" key="1">
    <source>
        <dbReference type="ARBA" id="ARBA00004492"/>
    </source>
</evidence>
<feature type="domain" description="Pep3/Vps18 beta-propeller" evidence="10">
    <location>
        <begin position="36"/>
        <end position="403"/>
    </location>
</feature>
<keyword evidence="6" id="KW-0862">Zinc</keyword>
<dbReference type="AlphaFoldDB" id="A0A8K0DAV4"/>
<dbReference type="PANTHER" id="PTHR23323:SF26">
    <property type="entry name" value="VACUOLAR PROTEIN SORTING-ASSOCIATED PROTEIN 18 HOMOLOG"/>
    <property type="match status" value="1"/>
</dbReference>
<dbReference type="OrthoDB" id="1845386at2759"/>
<dbReference type="Proteomes" id="UP000801492">
    <property type="component" value="Unassembled WGS sequence"/>
</dbReference>
<dbReference type="SMART" id="SM00299">
    <property type="entry name" value="CLH"/>
    <property type="match status" value="1"/>
</dbReference>
<evidence type="ECO:0000256" key="5">
    <source>
        <dbReference type="ARBA" id="ARBA00022771"/>
    </source>
</evidence>
<feature type="domain" description="Pep3/Vps18 RING C-terminal" evidence="11">
    <location>
        <begin position="862"/>
        <end position="959"/>
    </location>
</feature>
<evidence type="ECO:0000256" key="8">
    <source>
        <dbReference type="PROSITE-ProRule" id="PRU01006"/>
    </source>
</evidence>
<dbReference type="Pfam" id="PF00637">
    <property type="entry name" value="Clathrin"/>
    <property type="match status" value="1"/>
</dbReference>
<dbReference type="InterPro" id="IPR058919">
    <property type="entry name" value="Pep3/Vps18_RING_C"/>
</dbReference>
<keyword evidence="5" id="KW-0863">Zinc-finger</keyword>
<dbReference type="GO" id="GO:0031902">
    <property type="term" value="C:late endosome membrane"/>
    <property type="evidence" value="ECO:0007669"/>
    <property type="project" value="UniProtKB-SubCell"/>
</dbReference>
<dbReference type="GO" id="GO:0006904">
    <property type="term" value="P:vesicle docking involved in exocytosis"/>
    <property type="evidence" value="ECO:0007669"/>
    <property type="project" value="TreeGrafter"/>
</dbReference>
<evidence type="ECO:0000313" key="13">
    <source>
        <dbReference type="Proteomes" id="UP000801492"/>
    </source>
</evidence>
<evidence type="ECO:0000259" key="11">
    <source>
        <dbReference type="Pfam" id="PF26148"/>
    </source>
</evidence>
<comment type="similarity">
    <text evidence="2">Belongs to the VPS18 family.</text>
</comment>
<keyword evidence="7" id="KW-0472">Membrane</keyword>
<feature type="coiled-coil region" evidence="9">
    <location>
        <begin position="508"/>
        <end position="535"/>
    </location>
</feature>
<dbReference type="GO" id="GO:0008333">
    <property type="term" value="P:endosome to lysosome transport"/>
    <property type="evidence" value="ECO:0007669"/>
    <property type="project" value="TreeGrafter"/>
</dbReference>
<comment type="subcellular location">
    <subcellularLocation>
        <location evidence="1">Late endosome membrane</location>
        <topology evidence="1">Peripheral membrane protein</topology>
        <orientation evidence="1">Cytoplasmic side</orientation>
    </subcellularLocation>
</comment>
<proteinExistence type="inferred from homology"/>
<dbReference type="PROSITE" id="PS50236">
    <property type="entry name" value="CHCR"/>
    <property type="match status" value="1"/>
</dbReference>
<dbReference type="InterPro" id="IPR055358">
    <property type="entry name" value="CHCR"/>
</dbReference>
<feature type="repeat" description="CHCR" evidence="8">
    <location>
        <begin position="628"/>
        <end position="783"/>
    </location>
</feature>
<keyword evidence="4" id="KW-0479">Metal-binding</keyword>
<dbReference type="GO" id="GO:0008270">
    <property type="term" value="F:zinc ion binding"/>
    <property type="evidence" value="ECO:0007669"/>
    <property type="project" value="UniProtKB-KW"/>
</dbReference>
<organism evidence="12 13">
    <name type="scientific">Ignelater luminosus</name>
    <name type="common">Cucubano</name>
    <name type="synonym">Pyrophorus luminosus</name>
    <dbReference type="NCBI Taxonomy" id="2038154"/>
    <lineage>
        <taxon>Eukaryota</taxon>
        <taxon>Metazoa</taxon>
        <taxon>Ecdysozoa</taxon>
        <taxon>Arthropoda</taxon>
        <taxon>Hexapoda</taxon>
        <taxon>Insecta</taxon>
        <taxon>Pterygota</taxon>
        <taxon>Neoptera</taxon>
        <taxon>Endopterygota</taxon>
        <taxon>Coleoptera</taxon>
        <taxon>Polyphaga</taxon>
        <taxon>Elateriformia</taxon>
        <taxon>Elateroidea</taxon>
        <taxon>Elateridae</taxon>
        <taxon>Agrypninae</taxon>
        <taxon>Pyrophorini</taxon>
        <taxon>Ignelater</taxon>
    </lineage>
</organism>
<evidence type="ECO:0000259" key="10">
    <source>
        <dbReference type="Pfam" id="PF05131"/>
    </source>
</evidence>
<dbReference type="GO" id="GO:0007040">
    <property type="term" value="P:lysosome organization"/>
    <property type="evidence" value="ECO:0007669"/>
    <property type="project" value="TreeGrafter"/>
</dbReference>
<gene>
    <name evidence="12" type="ORF">ILUMI_05257</name>
</gene>
<dbReference type="SUPFAM" id="SSF57850">
    <property type="entry name" value="RING/U-box"/>
    <property type="match status" value="1"/>
</dbReference>
<keyword evidence="13" id="KW-1185">Reference proteome</keyword>